<comment type="caution">
    <text evidence="10">The sequence shown here is derived from an EMBL/GenBank/DDBJ whole genome shotgun (WGS) entry which is preliminary data.</text>
</comment>
<proteinExistence type="predicted"/>
<dbReference type="AlphaFoldDB" id="A0A8X6KM94"/>
<feature type="region of interest" description="Disordered" evidence="7">
    <location>
        <begin position="74"/>
        <end position="176"/>
    </location>
</feature>
<dbReference type="Pfam" id="PF09402">
    <property type="entry name" value="MSC"/>
    <property type="match status" value="1"/>
</dbReference>
<dbReference type="Gene3D" id="3.30.70.330">
    <property type="match status" value="1"/>
</dbReference>
<evidence type="ECO:0000313" key="11">
    <source>
        <dbReference type="Proteomes" id="UP000887116"/>
    </source>
</evidence>
<dbReference type="InterPro" id="IPR011015">
    <property type="entry name" value="LEM/LEM-like_dom_sf"/>
</dbReference>
<keyword evidence="3 8" id="KW-0812">Transmembrane</keyword>
<dbReference type="OrthoDB" id="118234at2759"/>
<name>A0A8X6KM94_TRICU</name>
<gene>
    <name evidence="10" type="primary">Lemd3</name>
    <name evidence="10" type="ORF">TNCT_152161</name>
</gene>
<feature type="transmembrane region" description="Helical" evidence="8">
    <location>
        <begin position="266"/>
        <end position="286"/>
    </location>
</feature>
<evidence type="ECO:0000313" key="10">
    <source>
        <dbReference type="EMBL" id="GFQ77551.1"/>
    </source>
</evidence>
<keyword evidence="11" id="KW-1185">Reference proteome</keyword>
<feature type="transmembrane region" description="Helical" evidence="8">
    <location>
        <begin position="437"/>
        <end position="457"/>
    </location>
</feature>
<protein>
    <submittedName>
        <fullName evidence="10">Inner nuclear membrane protein Man1</fullName>
    </submittedName>
</protein>
<dbReference type="InterPro" id="IPR003887">
    <property type="entry name" value="LEM_dom"/>
</dbReference>
<comment type="subcellular location">
    <subcellularLocation>
        <location evidence="1">Nucleus inner membrane</location>
        <topology evidence="1">Multi-pass membrane protein</topology>
    </subcellularLocation>
</comment>
<dbReference type="InterPro" id="IPR052277">
    <property type="entry name" value="INM_ESCRT-Associated"/>
</dbReference>
<evidence type="ECO:0000256" key="2">
    <source>
        <dbReference type="ARBA" id="ARBA00022553"/>
    </source>
</evidence>
<dbReference type="CDD" id="cd12934">
    <property type="entry name" value="LEM"/>
    <property type="match status" value="1"/>
</dbReference>
<evidence type="ECO:0000256" key="4">
    <source>
        <dbReference type="ARBA" id="ARBA00022989"/>
    </source>
</evidence>
<dbReference type="GO" id="GO:0031490">
    <property type="term" value="F:chromatin DNA binding"/>
    <property type="evidence" value="ECO:0007669"/>
    <property type="project" value="TreeGrafter"/>
</dbReference>
<organism evidence="10 11">
    <name type="scientific">Trichonephila clavata</name>
    <name type="common">Joro spider</name>
    <name type="synonym">Nephila clavata</name>
    <dbReference type="NCBI Taxonomy" id="2740835"/>
    <lineage>
        <taxon>Eukaryota</taxon>
        <taxon>Metazoa</taxon>
        <taxon>Ecdysozoa</taxon>
        <taxon>Arthropoda</taxon>
        <taxon>Chelicerata</taxon>
        <taxon>Arachnida</taxon>
        <taxon>Araneae</taxon>
        <taxon>Araneomorphae</taxon>
        <taxon>Entelegynae</taxon>
        <taxon>Araneoidea</taxon>
        <taxon>Nephilidae</taxon>
        <taxon>Trichonephila</taxon>
    </lineage>
</organism>
<dbReference type="Gene3D" id="1.10.10.1180">
    <property type="entry name" value="MAN1, winged-helix domain"/>
    <property type="match status" value="1"/>
</dbReference>
<dbReference type="PANTHER" id="PTHR13428">
    <property type="entry name" value="INNER NUCLEAR MEMBRANE PROTEIN MAN1 LEM DOMAIN CONTAINING PROTEIN"/>
    <property type="match status" value="1"/>
</dbReference>
<evidence type="ECO:0000256" key="5">
    <source>
        <dbReference type="ARBA" id="ARBA00023136"/>
    </source>
</evidence>
<dbReference type="InterPro" id="IPR041885">
    <property type="entry name" value="MAN1_winged_helix_dom"/>
</dbReference>
<dbReference type="SMART" id="SM00540">
    <property type="entry name" value="LEM"/>
    <property type="match status" value="1"/>
</dbReference>
<dbReference type="InterPro" id="IPR035979">
    <property type="entry name" value="RBD_domain_sf"/>
</dbReference>
<evidence type="ECO:0000256" key="3">
    <source>
        <dbReference type="ARBA" id="ARBA00022692"/>
    </source>
</evidence>
<dbReference type="InterPro" id="IPR012677">
    <property type="entry name" value="Nucleotide-bd_a/b_plait_sf"/>
</dbReference>
<evidence type="ECO:0000256" key="6">
    <source>
        <dbReference type="ARBA" id="ARBA00023242"/>
    </source>
</evidence>
<dbReference type="GO" id="GO:0030514">
    <property type="term" value="P:negative regulation of BMP signaling pathway"/>
    <property type="evidence" value="ECO:0007669"/>
    <property type="project" value="TreeGrafter"/>
</dbReference>
<reference evidence="10" key="1">
    <citation type="submission" date="2020-07" db="EMBL/GenBank/DDBJ databases">
        <title>Multicomponent nature underlies the extraordinary mechanical properties of spider dragline silk.</title>
        <authorList>
            <person name="Kono N."/>
            <person name="Nakamura H."/>
            <person name="Mori M."/>
            <person name="Yoshida Y."/>
            <person name="Ohtoshi R."/>
            <person name="Malay A.D."/>
            <person name="Moran D.A.P."/>
            <person name="Tomita M."/>
            <person name="Numata K."/>
            <person name="Arakawa K."/>
        </authorList>
    </citation>
    <scope>NUCLEOTIDE SEQUENCE</scope>
</reference>
<keyword evidence="4 8" id="KW-1133">Transmembrane helix</keyword>
<dbReference type="PANTHER" id="PTHR13428:SF12">
    <property type="entry name" value="INNER NUCLEAR MEMBRANE PROTEIN MAN1"/>
    <property type="match status" value="1"/>
</dbReference>
<dbReference type="FunFam" id="1.10.720.40:FF:000001">
    <property type="entry name" value="LEM domain containing 2, isoform CRA_a"/>
    <property type="match status" value="1"/>
</dbReference>
<dbReference type="SUPFAM" id="SSF63451">
    <property type="entry name" value="LEM domain"/>
    <property type="match status" value="1"/>
</dbReference>
<evidence type="ECO:0000256" key="1">
    <source>
        <dbReference type="ARBA" id="ARBA00004473"/>
    </source>
</evidence>
<dbReference type="EMBL" id="BMAO01002021">
    <property type="protein sequence ID" value="GFQ77551.1"/>
    <property type="molecule type" value="Genomic_DNA"/>
</dbReference>
<keyword evidence="2" id="KW-0597">Phosphoprotein</keyword>
<feature type="compositionally biased region" description="Basic and acidic residues" evidence="7">
    <location>
        <begin position="82"/>
        <end position="96"/>
    </location>
</feature>
<sequence length="710" mass="80532">MANRLSNEELRKALQEYGEDVGPITPSTRTTYERQLATLRKSKGPNPSKNNVLNAFSSDDSEIENAVASIARKKRTYSRANSGERSEKLSLIRPREINSSPDSDIFKKPAAIPIPVLSQERRTHSYHRTTQNSNRKSKKDASKNSTYDMETSDSDLDAESSFSKSPRLRRKPLGSNFSTDLQGVNLRCTDDATTSYNSIFRRKSLNSSWTPERNFHHFSPTLDRLKREHTSPTYQSNGYLTSSISNGDFPEEKTVQGSSTNYSHCVSWLLLLGAVAFFITIGLVYMTEVQKTTLSANKNYSKFCSEVEEDQCKSLITMCRELHYLLTMVAGNFECGYVKSRNLTVEEARVNMRAFLSSDMSFKMEDFDAVFNHSLMLFKKNPKWGIKFLFLSAEVSASAVMSSRTQLDNISALEATQAAKSFWCRIRLSIASTVTKILILLGVGLFLFLLFLIVKFWKKRREAQEKLFYEMVEKVIDILRDSGDSSHGDSLSGSCKAVVNVRDALIPPKDRKAKLWLWERVVSFIEENESRVSVEIQKINGEDFKVWRWNPCTTSENDGGKQGKVWQGQAFCSLGKGKNAAYTPTPCLKIRNMFDPEVEYGDDWQVSIRDAILDKCEGNNGIRHIAFETTTNNEGCVFMLCVSLEAAGKAYNDLHGWWFDGKLVTVKYLKLSRYLERFPEAEHCTEPLKPSNNKRLSLSTPFFSSALERS</sequence>
<dbReference type="Proteomes" id="UP000887116">
    <property type="component" value="Unassembled WGS sequence"/>
</dbReference>
<keyword evidence="5 8" id="KW-0472">Membrane</keyword>
<keyword evidence="6" id="KW-0539">Nucleus</keyword>
<evidence type="ECO:0000256" key="7">
    <source>
        <dbReference type="SAM" id="MobiDB-lite"/>
    </source>
</evidence>
<dbReference type="PROSITE" id="PS50954">
    <property type="entry name" value="LEM"/>
    <property type="match status" value="1"/>
</dbReference>
<accession>A0A8X6KM94</accession>
<dbReference type="Pfam" id="PF03020">
    <property type="entry name" value="LEM"/>
    <property type="match status" value="1"/>
</dbReference>
<evidence type="ECO:0000259" key="9">
    <source>
        <dbReference type="PROSITE" id="PS50954"/>
    </source>
</evidence>
<feature type="domain" description="LEM" evidence="9">
    <location>
        <begin position="1"/>
        <end position="43"/>
    </location>
</feature>
<dbReference type="CDD" id="cd12286">
    <property type="entry name" value="RRM_Man1"/>
    <property type="match status" value="1"/>
</dbReference>
<dbReference type="InterPro" id="IPR018996">
    <property type="entry name" value="Man1/Src1-like_C"/>
</dbReference>
<dbReference type="FunFam" id="3.30.70.330:FF:000176">
    <property type="entry name" value="Inner nuclear membrane protein Man1"/>
    <property type="match status" value="1"/>
</dbReference>
<dbReference type="InterPro" id="IPR034394">
    <property type="entry name" value="Man1_RRM"/>
</dbReference>
<dbReference type="Gene3D" id="1.10.720.40">
    <property type="match status" value="1"/>
</dbReference>
<dbReference type="GO" id="GO:0005637">
    <property type="term" value="C:nuclear inner membrane"/>
    <property type="evidence" value="ECO:0007669"/>
    <property type="project" value="UniProtKB-SubCell"/>
</dbReference>
<evidence type="ECO:0000256" key="8">
    <source>
        <dbReference type="SAM" id="Phobius"/>
    </source>
</evidence>
<dbReference type="SUPFAM" id="SSF54928">
    <property type="entry name" value="RNA-binding domain, RBD"/>
    <property type="match status" value="1"/>
</dbReference>
<dbReference type="GO" id="GO:0006998">
    <property type="term" value="P:nuclear envelope organization"/>
    <property type="evidence" value="ECO:0007669"/>
    <property type="project" value="TreeGrafter"/>
</dbReference>